<comment type="cofactor">
    <cofactor evidence="1">
        <name>FMN</name>
        <dbReference type="ChEBI" id="CHEBI:58210"/>
    </cofactor>
</comment>
<gene>
    <name evidence="7" type="ORF">CY34DRAFT_804995</name>
</gene>
<evidence type="ECO:0000256" key="4">
    <source>
        <dbReference type="ARBA" id="ARBA00022857"/>
    </source>
</evidence>
<dbReference type="GO" id="GO:0003959">
    <property type="term" value="F:NADPH dehydrogenase activity"/>
    <property type="evidence" value="ECO:0007669"/>
    <property type="project" value="InterPro"/>
</dbReference>
<evidence type="ECO:0000313" key="7">
    <source>
        <dbReference type="EMBL" id="KIK42407.1"/>
    </source>
</evidence>
<dbReference type="GO" id="GO:0010181">
    <property type="term" value="F:FMN binding"/>
    <property type="evidence" value="ECO:0007669"/>
    <property type="project" value="InterPro"/>
</dbReference>
<keyword evidence="2" id="KW-0285">Flavoprotein</keyword>
<protein>
    <recommendedName>
        <fullName evidence="6">NADH:flavin oxidoreductase/NADH oxidase N-terminal domain-containing protein</fullName>
    </recommendedName>
</protein>
<dbReference type="PANTHER" id="PTHR43303:SF4">
    <property type="entry name" value="NADPH DEHYDROGENASE C23G7.10C-RELATED"/>
    <property type="match status" value="1"/>
</dbReference>
<dbReference type="EMBL" id="KN835240">
    <property type="protein sequence ID" value="KIK42407.1"/>
    <property type="molecule type" value="Genomic_DNA"/>
</dbReference>
<evidence type="ECO:0000259" key="6">
    <source>
        <dbReference type="Pfam" id="PF00724"/>
    </source>
</evidence>
<dbReference type="InterPro" id="IPR044152">
    <property type="entry name" value="YqjM-like"/>
</dbReference>
<sequence>MHQPETRWAQVGIYSMEDMGSVSRLLDYLPPNMQPPANKPAPAISYFTPAQVPAAGTAFDPQPDGTPIPKLFQPIKIRGTTFHNRIFLSPLCQYSADDGHFTSWHMAHLGGIFTRGPGLSIIEATAIVPEGRITPEDAGLWKDSQIEPLRKIVEFAHSQNQKIGIQLAHAGRKASTVAPWLSMGLAATDSIGGWPDNVWGPSKVPYNDTFPVPKELSKAQIKAVVVAFAEATKRALKAGIDVIEIHNAHGYLLFSFLSPISNTRTDEYGGSFENRIRLTLEVVDAIRGVIPQDMPLFLRVSATEWLEEAIPNEPSWRAEDTVKLAGILAERGVDFLDVSSGGSHPKAIMKGGPAYQAPFAEAVKQAVGDKLVVGSVGSITDGKIAQEVLDKGQADVILVGRQFQKNPATVWAFASDLGVAVKVANQIGWGFGGRGSSHKRLDW</sequence>
<dbReference type="InParanoid" id="A0A0D0B7K6"/>
<dbReference type="FunCoup" id="A0A0D0B7K6">
    <property type="interactions" value="1"/>
</dbReference>
<dbReference type="InterPro" id="IPR001155">
    <property type="entry name" value="OxRdtase_FMN_N"/>
</dbReference>
<accession>A0A0D0B7K6</accession>
<reference evidence="7 8" key="1">
    <citation type="submission" date="2014-04" db="EMBL/GenBank/DDBJ databases">
        <authorList>
            <consortium name="DOE Joint Genome Institute"/>
            <person name="Kuo A."/>
            <person name="Ruytinx J."/>
            <person name="Rineau F."/>
            <person name="Colpaert J."/>
            <person name="Kohler A."/>
            <person name="Nagy L.G."/>
            <person name="Floudas D."/>
            <person name="Copeland A."/>
            <person name="Barry K.W."/>
            <person name="Cichocki N."/>
            <person name="Veneault-Fourrey C."/>
            <person name="LaButti K."/>
            <person name="Lindquist E.A."/>
            <person name="Lipzen A."/>
            <person name="Lundell T."/>
            <person name="Morin E."/>
            <person name="Murat C."/>
            <person name="Sun H."/>
            <person name="Tunlid A."/>
            <person name="Henrissat B."/>
            <person name="Grigoriev I.V."/>
            <person name="Hibbett D.S."/>
            <person name="Martin F."/>
            <person name="Nordberg H.P."/>
            <person name="Cantor M.N."/>
            <person name="Hua S.X."/>
        </authorList>
    </citation>
    <scope>NUCLEOTIDE SEQUENCE [LARGE SCALE GENOMIC DNA]</scope>
    <source>
        <strain evidence="7 8">UH-Slu-Lm8-n1</strain>
    </source>
</reference>
<keyword evidence="3" id="KW-0288">FMN</keyword>
<evidence type="ECO:0000256" key="2">
    <source>
        <dbReference type="ARBA" id="ARBA00022630"/>
    </source>
</evidence>
<evidence type="ECO:0000256" key="1">
    <source>
        <dbReference type="ARBA" id="ARBA00001917"/>
    </source>
</evidence>
<proteinExistence type="predicted"/>
<dbReference type="CDD" id="cd02932">
    <property type="entry name" value="OYE_YqiM_FMN"/>
    <property type="match status" value="1"/>
</dbReference>
<feature type="domain" description="NADH:flavin oxidoreductase/NADH oxidase N-terminal" evidence="6">
    <location>
        <begin position="70"/>
        <end position="409"/>
    </location>
</feature>
<evidence type="ECO:0000256" key="5">
    <source>
        <dbReference type="ARBA" id="ARBA00023002"/>
    </source>
</evidence>
<dbReference type="AlphaFoldDB" id="A0A0D0B7K6"/>
<dbReference type="SUPFAM" id="SSF51395">
    <property type="entry name" value="FMN-linked oxidoreductases"/>
    <property type="match status" value="1"/>
</dbReference>
<dbReference type="Proteomes" id="UP000054485">
    <property type="component" value="Unassembled WGS sequence"/>
</dbReference>
<organism evidence="7 8">
    <name type="scientific">Suillus luteus UH-Slu-Lm8-n1</name>
    <dbReference type="NCBI Taxonomy" id="930992"/>
    <lineage>
        <taxon>Eukaryota</taxon>
        <taxon>Fungi</taxon>
        <taxon>Dikarya</taxon>
        <taxon>Basidiomycota</taxon>
        <taxon>Agaricomycotina</taxon>
        <taxon>Agaricomycetes</taxon>
        <taxon>Agaricomycetidae</taxon>
        <taxon>Boletales</taxon>
        <taxon>Suillineae</taxon>
        <taxon>Suillaceae</taxon>
        <taxon>Suillus</taxon>
    </lineage>
</organism>
<dbReference type="Pfam" id="PF00724">
    <property type="entry name" value="Oxidored_FMN"/>
    <property type="match status" value="1"/>
</dbReference>
<dbReference type="GO" id="GO:0050661">
    <property type="term" value="F:NADP binding"/>
    <property type="evidence" value="ECO:0007669"/>
    <property type="project" value="InterPro"/>
</dbReference>
<dbReference type="OrthoDB" id="72788at2759"/>
<keyword evidence="8" id="KW-1185">Reference proteome</keyword>
<dbReference type="HOGENOM" id="CLU_012153_2_1_1"/>
<keyword evidence="5" id="KW-0560">Oxidoreductase</keyword>
<keyword evidence="4" id="KW-0521">NADP</keyword>
<dbReference type="Gene3D" id="3.20.20.70">
    <property type="entry name" value="Aldolase class I"/>
    <property type="match status" value="1"/>
</dbReference>
<name>A0A0D0B7K6_9AGAM</name>
<reference evidence="8" key="2">
    <citation type="submission" date="2015-01" db="EMBL/GenBank/DDBJ databases">
        <title>Evolutionary Origins and Diversification of the Mycorrhizal Mutualists.</title>
        <authorList>
            <consortium name="DOE Joint Genome Institute"/>
            <consortium name="Mycorrhizal Genomics Consortium"/>
            <person name="Kohler A."/>
            <person name="Kuo A."/>
            <person name="Nagy L.G."/>
            <person name="Floudas D."/>
            <person name="Copeland A."/>
            <person name="Barry K.W."/>
            <person name="Cichocki N."/>
            <person name="Veneault-Fourrey C."/>
            <person name="LaButti K."/>
            <person name="Lindquist E.A."/>
            <person name="Lipzen A."/>
            <person name="Lundell T."/>
            <person name="Morin E."/>
            <person name="Murat C."/>
            <person name="Riley R."/>
            <person name="Ohm R."/>
            <person name="Sun H."/>
            <person name="Tunlid A."/>
            <person name="Henrissat B."/>
            <person name="Grigoriev I.V."/>
            <person name="Hibbett D.S."/>
            <person name="Martin F."/>
        </authorList>
    </citation>
    <scope>NUCLEOTIDE SEQUENCE [LARGE SCALE GENOMIC DNA]</scope>
    <source>
        <strain evidence="8">UH-Slu-Lm8-n1</strain>
    </source>
</reference>
<dbReference type="InterPro" id="IPR013785">
    <property type="entry name" value="Aldolase_TIM"/>
</dbReference>
<evidence type="ECO:0000313" key="8">
    <source>
        <dbReference type="Proteomes" id="UP000054485"/>
    </source>
</evidence>
<dbReference type="STRING" id="930992.A0A0D0B7K6"/>
<evidence type="ECO:0000256" key="3">
    <source>
        <dbReference type="ARBA" id="ARBA00022643"/>
    </source>
</evidence>
<dbReference type="PANTHER" id="PTHR43303">
    <property type="entry name" value="NADPH DEHYDROGENASE C23G7.10C-RELATED"/>
    <property type="match status" value="1"/>
</dbReference>